<feature type="non-terminal residue" evidence="1">
    <location>
        <position position="1"/>
    </location>
</feature>
<dbReference type="PANTHER" id="PTHR24559:SF444">
    <property type="entry name" value="REVERSE TRANSCRIPTASE DOMAIN-CONTAINING PROTEIN"/>
    <property type="match status" value="1"/>
</dbReference>
<dbReference type="InterPro" id="IPR043502">
    <property type="entry name" value="DNA/RNA_pol_sf"/>
</dbReference>
<dbReference type="Proteomes" id="UP000257109">
    <property type="component" value="Unassembled WGS sequence"/>
</dbReference>
<evidence type="ECO:0008006" key="3">
    <source>
        <dbReference type="Google" id="ProtNLM"/>
    </source>
</evidence>
<protein>
    <recommendedName>
        <fullName evidence="3">Integrase catalytic domain-containing protein</fullName>
    </recommendedName>
</protein>
<dbReference type="EMBL" id="QJKJ01006858">
    <property type="protein sequence ID" value="RDX85177.1"/>
    <property type="molecule type" value="Genomic_DNA"/>
</dbReference>
<proteinExistence type="predicted"/>
<organism evidence="1 2">
    <name type="scientific">Mucuna pruriens</name>
    <name type="common">Velvet bean</name>
    <name type="synonym">Dolichos pruriens</name>
    <dbReference type="NCBI Taxonomy" id="157652"/>
    <lineage>
        <taxon>Eukaryota</taxon>
        <taxon>Viridiplantae</taxon>
        <taxon>Streptophyta</taxon>
        <taxon>Embryophyta</taxon>
        <taxon>Tracheophyta</taxon>
        <taxon>Spermatophyta</taxon>
        <taxon>Magnoliopsida</taxon>
        <taxon>eudicotyledons</taxon>
        <taxon>Gunneridae</taxon>
        <taxon>Pentapetalae</taxon>
        <taxon>rosids</taxon>
        <taxon>fabids</taxon>
        <taxon>Fabales</taxon>
        <taxon>Fabaceae</taxon>
        <taxon>Papilionoideae</taxon>
        <taxon>50 kb inversion clade</taxon>
        <taxon>NPAAA clade</taxon>
        <taxon>indigoferoid/millettioid clade</taxon>
        <taxon>Phaseoleae</taxon>
        <taxon>Mucuna</taxon>
    </lineage>
</organism>
<keyword evidence="2" id="KW-1185">Reference proteome</keyword>
<dbReference type="AlphaFoldDB" id="A0A371G3V2"/>
<dbReference type="OrthoDB" id="1934939at2759"/>
<accession>A0A371G3V2</accession>
<evidence type="ECO:0000313" key="2">
    <source>
        <dbReference type="Proteomes" id="UP000257109"/>
    </source>
</evidence>
<dbReference type="PANTHER" id="PTHR24559">
    <property type="entry name" value="TRANSPOSON TY3-I GAG-POL POLYPROTEIN"/>
    <property type="match status" value="1"/>
</dbReference>
<dbReference type="Gene3D" id="3.10.10.10">
    <property type="entry name" value="HIV Type 1 Reverse Transcriptase, subunit A, domain 1"/>
    <property type="match status" value="1"/>
</dbReference>
<dbReference type="SUPFAM" id="SSF56672">
    <property type="entry name" value="DNA/RNA polymerases"/>
    <property type="match status" value="1"/>
</dbReference>
<evidence type="ECO:0000313" key="1">
    <source>
        <dbReference type="EMBL" id="RDX85177.1"/>
    </source>
</evidence>
<reference evidence="1" key="1">
    <citation type="submission" date="2018-05" db="EMBL/GenBank/DDBJ databases">
        <title>Draft genome of Mucuna pruriens seed.</title>
        <authorList>
            <person name="Nnadi N.E."/>
            <person name="Vos R."/>
            <person name="Hasami M.H."/>
            <person name="Devisetty U.K."/>
            <person name="Aguiy J.C."/>
        </authorList>
    </citation>
    <scope>NUCLEOTIDE SEQUENCE [LARGE SCALE GENOMIC DNA]</scope>
    <source>
        <strain evidence="1">JCA_2017</strain>
    </source>
</reference>
<dbReference type="InterPro" id="IPR053134">
    <property type="entry name" value="RNA-dir_DNA_polymerase"/>
</dbReference>
<comment type="caution">
    <text evidence="1">The sequence shown here is derived from an EMBL/GenBank/DDBJ whole genome shotgun (WGS) entry which is preliminary data.</text>
</comment>
<sequence length="506" mass="57711">MEVTKLLVVEIIYPILDSQWVSLVQVVPKKSGMMVVKNQHDEMVPTRIQNNRKVCIDYRKLNQATCKDHFPLPLLINTGIEVDKAKVDVTASLSNLASVWEGCSFLGNADRPTSVQAAIEGHGFCIRPDLRRCFPRVEEETHVCTCSPSTKLGVFVRVDVRRVQLCARSLPRSKSRQAATCHRLCISNHGSDLDQLYNYGKGAIARSEAETDLVDAAPSRVRFGDQRQERCKECHICNFLAKSIYPQGATRADKERLESDAKYYIWDDPYLWRLCNDQLEEAMMDRVTHLEKSETVGYIDPPFPEMHMHLSRHSNNAREFGVSKALINDQGNHFYNRAMATLLESMGWCIELPPLITPRPMAKLKLSLVKLVTYRLRLNTKATGQLRSATWPTTKSDKKGNYSCRSWKSCAWKHMRTLGSTKKRILRKVFRVGQKLIVGKLRSSWDGPFVVTNIFPYGVVELRDEANNRNFKVNGHQLKLYYEGLSSNMGEVAHYKPNSQINHDPP</sequence>
<name>A0A371G3V2_MUCPR</name>
<gene>
    <name evidence="1" type="ORF">CR513_33673</name>
</gene>